<dbReference type="EMBL" id="CAJA01000249">
    <property type="protein sequence ID" value="CCH73774.1"/>
    <property type="molecule type" value="Genomic_DNA"/>
</dbReference>
<evidence type="ECO:0000313" key="4">
    <source>
        <dbReference type="EMBL" id="CCH74580.1"/>
    </source>
</evidence>
<dbReference type="EMBL" id="CAJA01000400">
    <property type="protein sequence ID" value="CCH74580.1"/>
    <property type="molecule type" value="Genomic_DNA"/>
</dbReference>
<dbReference type="AlphaFoldDB" id="W6K3S5"/>
<dbReference type="EMBL" id="CAJA01000399">
    <property type="protein sequence ID" value="CCH74560.1"/>
    <property type="molecule type" value="Genomic_DNA"/>
</dbReference>
<proteinExistence type="predicted"/>
<sequence>MIPPPEEAPDGQPVGDSGAPRIQPDKSGTIALGVPEAWLADPAFDKPAADVDRLAGDLDLYNTLALAGFCGSGYDYFADELARYGLAVIGSWVRSGLIFAKCRDRGLGGLAPPSWELRDDHAEELTNETVGLAVIKFRETVLLKKKWDPRKGASLRTFFIGQCLIRFANIYRSWLAREDRWSAQREMTEDLHPHVRPHDRALDDMLAQAELGEIEDRRLRLAIVYTAAGWRQWEIAQELSVSEKTVERMLANHRQRIQKRRSA</sequence>
<protein>
    <submittedName>
        <fullName evidence="2">Putative RNA polymerase sigma factor, sigma-70 family</fullName>
    </submittedName>
</protein>
<dbReference type="Gene3D" id="1.10.10.10">
    <property type="entry name" value="Winged helix-like DNA-binding domain superfamily/Winged helix DNA-binding domain"/>
    <property type="match status" value="1"/>
</dbReference>
<accession>W6K3S5</accession>
<evidence type="ECO:0000313" key="2">
    <source>
        <dbReference type="EMBL" id="CCH73774.1"/>
    </source>
</evidence>
<gene>
    <name evidence="2" type="ORF">BN11_3220020</name>
    <name evidence="3" type="ORF">BN11_4580004</name>
    <name evidence="4" type="ORF">BN11_4590004</name>
</gene>
<evidence type="ECO:0000256" key="1">
    <source>
        <dbReference type="SAM" id="MobiDB-lite"/>
    </source>
</evidence>
<comment type="caution">
    <text evidence="2">The sequence shown here is derived from an EMBL/GenBank/DDBJ whole genome shotgun (WGS) entry which is preliminary data.</text>
</comment>
<organism evidence="2 5">
    <name type="scientific">Nostocoides australiense Ben110</name>
    <dbReference type="NCBI Taxonomy" id="1193182"/>
    <lineage>
        <taxon>Bacteria</taxon>
        <taxon>Bacillati</taxon>
        <taxon>Actinomycetota</taxon>
        <taxon>Actinomycetes</taxon>
        <taxon>Micrococcales</taxon>
        <taxon>Intrasporangiaceae</taxon>
        <taxon>Nostocoides</taxon>
    </lineage>
</organism>
<dbReference type="InterPro" id="IPR036388">
    <property type="entry name" value="WH-like_DNA-bd_sf"/>
</dbReference>
<dbReference type="OrthoDB" id="3215396at2"/>
<dbReference type="Proteomes" id="UP000035763">
    <property type="component" value="Unassembled WGS sequence"/>
</dbReference>
<feature type="region of interest" description="Disordered" evidence="1">
    <location>
        <begin position="1"/>
        <end position="26"/>
    </location>
</feature>
<evidence type="ECO:0000313" key="5">
    <source>
        <dbReference type="Proteomes" id="UP000035763"/>
    </source>
</evidence>
<name>W6K3S5_9MICO</name>
<evidence type="ECO:0000313" key="3">
    <source>
        <dbReference type="EMBL" id="CCH74560.1"/>
    </source>
</evidence>
<dbReference type="RefSeq" id="WP_157044225.1">
    <property type="nucleotide sequence ID" value="NZ_HG764815.1"/>
</dbReference>
<dbReference type="STRING" id="1193182.BN11_3220020"/>
<keyword evidence="5" id="KW-1185">Reference proteome</keyword>
<reference evidence="2" key="1">
    <citation type="submission" date="2012-05" db="EMBL/GenBank/DDBJ databases">
        <authorList>
            <person name="McIlroy S."/>
        </authorList>
    </citation>
    <scope>NUCLEOTIDE SEQUENCE</scope>
    <source>
        <strain evidence="2">Ben110</strain>
    </source>
</reference>
<reference evidence="2 5" key="2">
    <citation type="journal article" date="2013" name="ISME J.">
        <title>A metabolic model for members of the genus Tetrasphaera involved in enhanced biological phosphorus removal.</title>
        <authorList>
            <person name="Kristiansen R."/>
            <person name="Nguyen H.T.T."/>
            <person name="Saunders A.M."/>
            <person name="Nielsen J.L."/>
            <person name="Wimmer R."/>
            <person name="Le V.Q."/>
            <person name="McIlroy S.J."/>
            <person name="Petrovski S."/>
            <person name="Seviour R.J."/>
            <person name="Calteau A."/>
            <person name="Nielsen K.L."/>
            <person name="Nielsen P.H."/>
        </authorList>
    </citation>
    <scope>NUCLEOTIDE SEQUENCE [LARGE SCALE GENOMIC DNA]</scope>
    <source>
        <strain evidence="2 5">Ben110</strain>
    </source>
</reference>